<accession>A0ABD1RFT4</accession>
<evidence type="ECO:0000313" key="5">
    <source>
        <dbReference type="Proteomes" id="UP001604336"/>
    </source>
</evidence>
<dbReference type="AlphaFoldDB" id="A0ABD1RFT4"/>
<evidence type="ECO:0000256" key="2">
    <source>
        <dbReference type="SAM" id="MobiDB-lite"/>
    </source>
</evidence>
<dbReference type="EMBL" id="JBFOLK010000009">
    <property type="protein sequence ID" value="KAL2486653.1"/>
    <property type="molecule type" value="Genomic_DNA"/>
</dbReference>
<dbReference type="Proteomes" id="UP001604336">
    <property type="component" value="Unassembled WGS sequence"/>
</dbReference>
<keyword evidence="1" id="KW-0479">Metal-binding</keyword>
<feature type="compositionally biased region" description="Basic and acidic residues" evidence="2">
    <location>
        <begin position="25"/>
        <end position="46"/>
    </location>
</feature>
<evidence type="ECO:0000256" key="1">
    <source>
        <dbReference type="PROSITE-ProRule" id="PRU00047"/>
    </source>
</evidence>
<proteinExistence type="predicted"/>
<feature type="region of interest" description="Disordered" evidence="2">
    <location>
        <begin position="88"/>
        <end position="110"/>
    </location>
</feature>
<name>A0ABD1RFT4_9LAMI</name>
<dbReference type="Pfam" id="PF00098">
    <property type="entry name" value="zf-CCHC"/>
    <property type="match status" value="1"/>
</dbReference>
<dbReference type="Gene3D" id="4.10.60.10">
    <property type="entry name" value="Zinc finger, CCHC-type"/>
    <property type="match status" value="1"/>
</dbReference>
<reference evidence="5" key="1">
    <citation type="submission" date="2024-07" db="EMBL/GenBank/DDBJ databases">
        <title>Two chromosome-level genome assemblies of Korean endemic species Abeliophyllum distichum and Forsythia ovata (Oleaceae).</title>
        <authorList>
            <person name="Jang H."/>
        </authorList>
    </citation>
    <scope>NUCLEOTIDE SEQUENCE [LARGE SCALE GENOMIC DNA]</scope>
</reference>
<gene>
    <name evidence="4" type="ORF">Adt_31409</name>
</gene>
<comment type="caution">
    <text evidence="4">The sequence shown here is derived from an EMBL/GenBank/DDBJ whole genome shotgun (WGS) entry which is preliminary data.</text>
</comment>
<protein>
    <submittedName>
        <fullName evidence="4">Pepsin-retropepsin like protein</fullName>
    </submittedName>
</protein>
<evidence type="ECO:0000313" key="4">
    <source>
        <dbReference type="EMBL" id="KAL2486653.1"/>
    </source>
</evidence>
<evidence type="ECO:0000259" key="3">
    <source>
        <dbReference type="PROSITE" id="PS50158"/>
    </source>
</evidence>
<organism evidence="4 5">
    <name type="scientific">Abeliophyllum distichum</name>
    <dbReference type="NCBI Taxonomy" id="126358"/>
    <lineage>
        <taxon>Eukaryota</taxon>
        <taxon>Viridiplantae</taxon>
        <taxon>Streptophyta</taxon>
        <taxon>Embryophyta</taxon>
        <taxon>Tracheophyta</taxon>
        <taxon>Spermatophyta</taxon>
        <taxon>Magnoliopsida</taxon>
        <taxon>eudicotyledons</taxon>
        <taxon>Gunneridae</taxon>
        <taxon>Pentapetalae</taxon>
        <taxon>asterids</taxon>
        <taxon>lamiids</taxon>
        <taxon>Lamiales</taxon>
        <taxon>Oleaceae</taxon>
        <taxon>Forsythieae</taxon>
        <taxon>Abeliophyllum</taxon>
    </lineage>
</organism>
<dbReference type="PROSITE" id="PS50158">
    <property type="entry name" value="ZF_CCHC"/>
    <property type="match status" value="1"/>
</dbReference>
<keyword evidence="1" id="KW-0863">Zinc-finger</keyword>
<keyword evidence="1" id="KW-0862">Zinc</keyword>
<dbReference type="SMART" id="SM00343">
    <property type="entry name" value="ZnF_C2HC"/>
    <property type="match status" value="1"/>
</dbReference>
<dbReference type="SUPFAM" id="SSF57756">
    <property type="entry name" value="Retrovirus zinc finger-like domains"/>
    <property type="match status" value="1"/>
</dbReference>
<feature type="domain" description="CCHC-type" evidence="3">
    <location>
        <begin position="80"/>
        <end position="95"/>
    </location>
</feature>
<feature type="compositionally biased region" description="Basic and acidic residues" evidence="2">
    <location>
        <begin position="96"/>
        <end position="110"/>
    </location>
</feature>
<dbReference type="GO" id="GO:0008270">
    <property type="term" value="F:zinc ion binding"/>
    <property type="evidence" value="ECO:0007669"/>
    <property type="project" value="UniProtKB-KW"/>
</dbReference>
<feature type="region of interest" description="Disordered" evidence="2">
    <location>
        <begin position="15"/>
        <end position="53"/>
    </location>
</feature>
<sequence length="110" mass="12576">MLAWAKTVWYCKANSDQSAPQNKNLSEKRKWGGHDKGKEKWQEKKMNTGSNNIKPGAYTLPCPKYNKTHLGEYLFGINVCYRCGEPGHMSMNCPEPPKRRDGNEKEGDKN</sequence>
<keyword evidence="5" id="KW-1185">Reference proteome</keyword>
<feature type="compositionally biased region" description="Polar residues" evidence="2">
    <location>
        <begin position="15"/>
        <end position="24"/>
    </location>
</feature>
<dbReference type="InterPro" id="IPR001878">
    <property type="entry name" value="Znf_CCHC"/>
</dbReference>
<dbReference type="InterPro" id="IPR036875">
    <property type="entry name" value="Znf_CCHC_sf"/>
</dbReference>